<dbReference type="AlphaFoldDB" id="A0A9P5CDF9"/>
<dbReference type="Proteomes" id="UP000801864">
    <property type="component" value="Unassembled WGS sequence"/>
</dbReference>
<evidence type="ECO:0000313" key="2">
    <source>
        <dbReference type="Proteomes" id="UP000801864"/>
    </source>
</evidence>
<sequence>MDEVEQRMTYEVAATEHEYLYPLQAGDRGRRVQRLAGAASGSASTPADDGWLECPTKTGVADVLG</sequence>
<organism evidence="1 2">
    <name type="scientific">Trichoderma lentiforme</name>
    <dbReference type="NCBI Taxonomy" id="1567552"/>
    <lineage>
        <taxon>Eukaryota</taxon>
        <taxon>Fungi</taxon>
        <taxon>Dikarya</taxon>
        <taxon>Ascomycota</taxon>
        <taxon>Pezizomycotina</taxon>
        <taxon>Sordariomycetes</taxon>
        <taxon>Hypocreomycetidae</taxon>
        <taxon>Hypocreales</taxon>
        <taxon>Hypocreaceae</taxon>
        <taxon>Trichoderma</taxon>
    </lineage>
</organism>
<dbReference type="EMBL" id="QLNT01000010">
    <property type="protein sequence ID" value="KAF3071459.1"/>
    <property type="molecule type" value="Genomic_DNA"/>
</dbReference>
<comment type="caution">
    <text evidence="1">The sequence shown here is derived from an EMBL/GenBank/DDBJ whole genome shotgun (WGS) entry which is preliminary data.</text>
</comment>
<keyword evidence="2" id="KW-1185">Reference proteome</keyword>
<accession>A0A9P5CDF9</accession>
<proteinExistence type="predicted"/>
<name>A0A9P5CDF9_9HYPO</name>
<evidence type="ECO:0000313" key="1">
    <source>
        <dbReference type="EMBL" id="KAF3071459.1"/>
    </source>
</evidence>
<gene>
    <name evidence="1" type="ORF">CFAM422_006395</name>
</gene>
<protein>
    <submittedName>
        <fullName evidence="1">Uncharacterized protein</fullName>
    </submittedName>
</protein>
<reference evidence="1 2" key="1">
    <citation type="submission" date="2018-06" db="EMBL/GenBank/DDBJ databases">
        <title>Genome analysis of cellulolytic fungus Trichoderma lentiforme CFAM-422.</title>
        <authorList>
            <person name="Steindorff A.S."/>
            <person name="Formighieri E.F."/>
            <person name="Midorikawa G.E.O."/>
            <person name="Tamietti M.S."/>
            <person name="Ramos E.Z."/>
            <person name="Silva A.S."/>
            <person name="Bon E.P.S."/>
            <person name="Mendes T.D."/>
            <person name="Damaso M.C.T."/>
            <person name="Favaro L.C.L."/>
        </authorList>
    </citation>
    <scope>NUCLEOTIDE SEQUENCE [LARGE SCALE GENOMIC DNA]</scope>
    <source>
        <strain evidence="1 2">CFAM-422</strain>
    </source>
</reference>